<evidence type="ECO:0000313" key="1">
    <source>
        <dbReference type="EMBL" id="MVT27050.1"/>
    </source>
</evidence>
<keyword evidence="2" id="KW-1185">Reference proteome</keyword>
<organism evidence="1 2">
    <name type="scientific">Nesterenkonia alkaliphila</name>
    <dbReference type="NCBI Taxonomy" id="1463631"/>
    <lineage>
        <taxon>Bacteria</taxon>
        <taxon>Bacillati</taxon>
        <taxon>Actinomycetota</taxon>
        <taxon>Actinomycetes</taxon>
        <taxon>Micrococcales</taxon>
        <taxon>Micrococcaceae</taxon>
        <taxon>Nesterenkonia</taxon>
    </lineage>
</organism>
<reference evidence="1 2" key="1">
    <citation type="submission" date="2019-12" db="EMBL/GenBank/DDBJ databases">
        <title>Nesterenkonia muleiensis sp. nov., a novel actinobacterium isolated from sap of Populus euphratica.</title>
        <authorList>
            <person name="Wang R."/>
        </authorList>
    </citation>
    <scope>NUCLEOTIDE SEQUENCE [LARGE SCALE GENOMIC DNA]</scope>
    <source>
        <strain evidence="1 2">F10</strain>
    </source>
</reference>
<accession>A0A7K1UKQ5</accession>
<name>A0A7K1UKQ5_9MICC</name>
<sequence length="309" mass="32368">MKALVIGATGAVGSTTVSILRGWGHQVTPAGRQSTHNGVVLDVGAPDLQQLELLAEHHDVIINASGVENESLGRSVGQAVLIDISATGAYLAALAENAPTAAMVLGVGLVPGLSTVLASELRTSAGDALDVAVMLGSGEKHGSAAKAWTIGLVGSEITDTADAGTVYNFRERRWFASSSGKRHLYLRAGFPDHDLLGAERGVKIRSWLALSDQTSTRALWLISRFPRLRGLIDKVPEFGSQDWAVTVVNRRTGETRRATGTGQSRATGHITALAAVAALKNRPGRPVTLDAILSSSELAMLLDIAIETA</sequence>
<evidence type="ECO:0000313" key="2">
    <source>
        <dbReference type="Proteomes" id="UP000460157"/>
    </source>
</evidence>
<protein>
    <submittedName>
        <fullName evidence="1">Saccharopine dehydrogenase</fullName>
    </submittedName>
</protein>
<dbReference type="Proteomes" id="UP000460157">
    <property type="component" value="Unassembled WGS sequence"/>
</dbReference>
<dbReference type="InterPro" id="IPR036291">
    <property type="entry name" value="NAD(P)-bd_dom_sf"/>
</dbReference>
<dbReference type="OrthoDB" id="1910498at2"/>
<dbReference type="EMBL" id="WRPM01000085">
    <property type="protein sequence ID" value="MVT27050.1"/>
    <property type="molecule type" value="Genomic_DNA"/>
</dbReference>
<proteinExistence type="predicted"/>
<dbReference type="SUPFAM" id="SSF51735">
    <property type="entry name" value="NAD(P)-binding Rossmann-fold domains"/>
    <property type="match status" value="1"/>
</dbReference>
<comment type="caution">
    <text evidence="1">The sequence shown here is derived from an EMBL/GenBank/DDBJ whole genome shotgun (WGS) entry which is preliminary data.</text>
</comment>
<dbReference type="Gene3D" id="3.40.50.720">
    <property type="entry name" value="NAD(P)-binding Rossmann-like Domain"/>
    <property type="match status" value="1"/>
</dbReference>
<dbReference type="RefSeq" id="WP_157324620.1">
    <property type="nucleotide sequence ID" value="NZ_BMFX01000021.1"/>
</dbReference>
<dbReference type="AlphaFoldDB" id="A0A7K1UKQ5"/>
<gene>
    <name evidence="1" type="ORF">GNZ21_11910</name>
</gene>